<keyword evidence="1" id="KW-0677">Repeat</keyword>
<accession>A0A8J2X0K0</accession>
<sequence>MLMVLLGWTLAAMVYATALRLGSSGCRECSAATLGLRLGKVLGLPEECGLQPVAGRQELSQHHGIAGTSQLCLLALGAARRSPASRFASLSETRVNQHSRARAGEGAVALSRARRTMTGDGDLATLLVTFGVVFVGVLSVAYLFGTKPAKAPVKKAKRREKKQSPPPKPKKNGHVAEPSGSAGAGAPRQPQKQTSQPKRKRNKKKKSQSPPPPQEPVAPEPVAPEPVVEDNTDDGWTVVAEEKPRRKKEKKPTVVQQPDVDVVECGGGAAAVVGRGGETIKRIETSTGAKLNLDKKNQTCEITGDADSRKKAKALVLEALEKSGHGPNAPRTTSCQVDGGSNVNKVIGSGGSTIKYIQETSGAKVDTGRESSMITISGTQQQISEARTLVERALKGEDVAAATSHTIDLGARGARILVGKQGAAIKVLRENHPVRFDVRRGDGRGTSRDTCIISGDADEVTEAVVALNALLSDHSSSETLTLACRVGAILGKGGSTITKIQDASGADLDVQAQGADECVVKVTGTNAQVAAAKRLVLKACEASKAPPPVPPGEVRETLPVPDSCRGAVVGRGGATISAIQSETGARLDLVDGADGTGSCVITGKKDAVADALERVKTAVEKHEAIAARDAARRAPAPAEGEGGAGFDAVAASADDAWATPEGEDAWGA</sequence>
<proteinExistence type="predicted"/>
<dbReference type="SMART" id="SM00322">
    <property type="entry name" value="KH"/>
    <property type="match status" value="5"/>
</dbReference>
<dbReference type="InterPro" id="IPR036612">
    <property type="entry name" value="KH_dom_type_1_sf"/>
</dbReference>
<feature type="compositionally biased region" description="Basic residues" evidence="3">
    <location>
        <begin position="152"/>
        <end position="161"/>
    </location>
</feature>
<name>A0A8J2X0K0_9STRA</name>
<feature type="transmembrane region" description="Helical" evidence="4">
    <location>
        <begin position="123"/>
        <end position="145"/>
    </location>
</feature>
<feature type="domain" description="K Homology" evidence="6">
    <location>
        <begin position="401"/>
        <end position="472"/>
    </location>
</feature>
<evidence type="ECO:0000259" key="6">
    <source>
        <dbReference type="SMART" id="SM00322"/>
    </source>
</evidence>
<feature type="compositionally biased region" description="Basic residues" evidence="3">
    <location>
        <begin position="197"/>
        <end position="207"/>
    </location>
</feature>
<evidence type="ECO:0000256" key="1">
    <source>
        <dbReference type="ARBA" id="ARBA00022737"/>
    </source>
</evidence>
<keyword evidence="4" id="KW-0472">Membrane</keyword>
<dbReference type="PROSITE" id="PS50084">
    <property type="entry name" value="KH_TYPE_1"/>
    <property type="match status" value="5"/>
</dbReference>
<feature type="domain" description="K Homology" evidence="6">
    <location>
        <begin position="259"/>
        <end position="321"/>
    </location>
</feature>
<feature type="compositionally biased region" description="Low complexity" evidence="3">
    <location>
        <begin position="178"/>
        <end position="187"/>
    </location>
</feature>
<dbReference type="OrthoDB" id="10027144at2759"/>
<gene>
    <name evidence="7" type="ORF">PECAL_2P25230</name>
</gene>
<evidence type="ECO:0000256" key="2">
    <source>
        <dbReference type="PROSITE-ProRule" id="PRU00117"/>
    </source>
</evidence>
<dbReference type="EMBL" id="CAKKNE010000002">
    <property type="protein sequence ID" value="CAH0369401.1"/>
    <property type="molecule type" value="Genomic_DNA"/>
</dbReference>
<evidence type="ECO:0000256" key="5">
    <source>
        <dbReference type="SAM" id="SignalP"/>
    </source>
</evidence>
<dbReference type="InterPro" id="IPR004087">
    <property type="entry name" value="KH_dom"/>
</dbReference>
<dbReference type="InterPro" id="IPR004088">
    <property type="entry name" value="KH_dom_type_1"/>
</dbReference>
<dbReference type="SUPFAM" id="SSF54791">
    <property type="entry name" value="Eukaryotic type KH-domain (KH-domain type I)"/>
    <property type="match status" value="5"/>
</dbReference>
<feature type="chain" id="PRO_5035311756" description="K Homology domain-containing protein" evidence="5">
    <location>
        <begin position="19"/>
        <end position="668"/>
    </location>
</feature>
<comment type="caution">
    <text evidence="7">The sequence shown here is derived from an EMBL/GenBank/DDBJ whole genome shotgun (WGS) entry which is preliminary data.</text>
</comment>
<dbReference type="CDD" id="cd00105">
    <property type="entry name" value="KH-I"/>
    <property type="match status" value="4"/>
</dbReference>
<evidence type="ECO:0000313" key="7">
    <source>
        <dbReference type="EMBL" id="CAH0369401.1"/>
    </source>
</evidence>
<dbReference type="AlphaFoldDB" id="A0A8J2X0K0"/>
<dbReference type="PANTHER" id="PTHR10288">
    <property type="entry name" value="KH DOMAIN CONTAINING RNA BINDING PROTEIN"/>
    <property type="match status" value="1"/>
</dbReference>
<keyword evidence="4" id="KW-1133">Transmembrane helix</keyword>
<protein>
    <recommendedName>
        <fullName evidence="6">K Homology domain-containing protein</fullName>
    </recommendedName>
</protein>
<keyword evidence="8" id="KW-1185">Reference proteome</keyword>
<feature type="domain" description="K Homology" evidence="6">
    <location>
        <begin position="329"/>
        <end position="395"/>
    </location>
</feature>
<dbReference type="Proteomes" id="UP000789595">
    <property type="component" value="Unassembled WGS sequence"/>
</dbReference>
<feature type="domain" description="K Homology" evidence="6">
    <location>
        <begin position="476"/>
        <end position="541"/>
    </location>
</feature>
<feature type="compositionally biased region" description="Pro residues" evidence="3">
    <location>
        <begin position="209"/>
        <end position="224"/>
    </location>
</feature>
<evidence type="ECO:0000256" key="4">
    <source>
        <dbReference type="SAM" id="Phobius"/>
    </source>
</evidence>
<dbReference type="GO" id="GO:0003723">
    <property type="term" value="F:RNA binding"/>
    <property type="evidence" value="ECO:0007669"/>
    <property type="project" value="UniProtKB-UniRule"/>
</dbReference>
<organism evidence="7 8">
    <name type="scientific">Pelagomonas calceolata</name>
    <dbReference type="NCBI Taxonomy" id="35677"/>
    <lineage>
        <taxon>Eukaryota</taxon>
        <taxon>Sar</taxon>
        <taxon>Stramenopiles</taxon>
        <taxon>Ochrophyta</taxon>
        <taxon>Pelagophyceae</taxon>
        <taxon>Pelagomonadales</taxon>
        <taxon>Pelagomonadaceae</taxon>
        <taxon>Pelagomonas</taxon>
    </lineage>
</organism>
<evidence type="ECO:0000313" key="8">
    <source>
        <dbReference type="Proteomes" id="UP000789595"/>
    </source>
</evidence>
<keyword evidence="2" id="KW-0694">RNA-binding</keyword>
<keyword evidence="5" id="KW-0732">Signal</keyword>
<feature type="region of interest" description="Disordered" evidence="3">
    <location>
        <begin position="150"/>
        <end position="254"/>
    </location>
</feature>
<feature type="signal peptide" evidence="5">
    <location>
        <begin position="1"/>
        <end position="18"/>
    </location>
</feature>
<keyword evidence="4" id="KW-0812">Transmembrane</keyword>
<feature type="domain" description="K Homology" evidence="6">
    <location>
        <begin position="552"/>
        <end position="620"/>
    </location>
</feature>
<dbReference type="Gene3D" id="3.30.1370.10">
    <property type="entry name" value="K Homology domain, type 1"/>
    <property type="match status" value="5"/>
</dbReference>
<dbReference type="Pfam" id="PF00013">
    <property type="entry name" value="KH_1"/>
    <property type="match status" value="4"/>
</dbReference>
<evidence type="ECO:0000256" key="3">
    <source>
        <dbReference type="SAM" id="MobiDB-lite"/>
    </source>
</evidence>
<reference evidence="7" key="1">
    <citation type="submission" date="2021-11" db="EMBL/GenBank/DDBJ databases">
        <authorList>
            <consortium name="Genoscope - CEA"/>
            <person name="William W."/>
        </authorList>
    </citation>
    <scope>NUCLEOTIDE SEQUENCE</scope>
</reference>